<evidence type="ECO:0000256" key="6">
    <source>
        <dbReference type="ARBA" id="ARBA00022989"/>
    </source>
</evidence>
<proteinExistence type="predicted"/>
<gene>
    <name evidence="10" type="ORF">sL5_02920</name>
</gene>
<protein>
    <submittedName>
        <fullName evidence="10">MFS transporter</fullName>
    </submittedName>
</protein>
<keyword evidence="6 8" id="KW-1133">Transmembrane helix</keyword>
<dbReference type="InterPro" id="IPR051084">
    <property type="entry name" value="H+-coupled_symporters"/>
</dbReference>
<feature type="transmembrane region" description="Helical" evidence="8">
    <location>
        <begin position="80"/>
        <end position="99"/>
    </location>
</feature>
<dbReference type="InterPro" id="IPR020846">
    <property type="entry name" value="MFS_dom"/>
</dbReference>
<name>A0A8J3MLU6_9RICK</name>
<feature type="transmembrane region" description="Helical" evidence="8">
    <location>
        <begin position="179"/>
        <end position="200"/>
    </location>
</feature>
<dbReference type="AlphaFoldDB" id="A0A8J3MLU6"/>
<dbReference type="GO" id="GO:0015293">
    <property type="term" value="F:symporter activity"/>
    <property type="evidence" value="ECO:0007669"/>
    <property type="project" value="UniProtKB-KW"/>
</dbReference>
<feature type="transmembrane region" description="Helical" evidence="8">
    <location>
        <begin position="145"/>
        <end position="167"/>
    </location>
</feature>
<accession>A0A8J3MLU6</accession>
<evidence type="ECO:0000256" key="7">
    <source>
        <dbReference type="ARBA" id="ARBA00023136"/>
    </source>
</evidence>
<dbReference type="Proteomes" id="UP000637906">
    <property type="component" value="Unassembled WGS sequence"/>
</dbReference>
<keyword evidence="4 8" id="KW-0812">Transmembrane</keyword>
<feature type="transmembrane region" description="Helical" evidence="8">
    <location>
        <begin position="365"/>
        <end position="383"/>
    </location>
</feature>
<comment type="subcellular location">
    <subcellularLocation>
        <location evidence="1">Cell membrane</location>
        <topology evidence="1">Multi-pass membrane protein</topology>
    </subcellularLocation>
</comment>
<keyword evidence="3" id="KW-1003">Cell membrane</keyword>
<evidence type="ECO:0000256" key="5">
    <source>
        <dbReference type="ARBA" id="ARBA00022847"/>
    </source>
</evidence>
<dbReference type="Pfam" id="PF00083">
    <property type="entry name" value="Sugar_tr"/>
    <property type="match status" value="1"/>
</dbReference>
<dbReference type="SUPFAM" id="SSF103473">
    <property type="entry name" value="MFS general substrate transporter"/>
    <property type="match status" value="1"/>
</dbReference>
<evidence type="ECO:0000256" key="1">
    <source>
        <dbReference type="ARBA" id="ARBA00004651"/>
    </source>
</evidence>
<evidence type="ECO:0000256" key="3">
    <source>
        <dbReference type="ARBA" id="ARBA00022475"/>
    </source>
</evidence>
<evidence type="ECO:0000256" key="2">
    <source>
        <dbReference type="ARBA" id="ARBA00022448"/>
    </source>
</evidence>
<feature type="transmembrane region" description="Helical" evidence="8">
    <location>
        <begin position="266"/>
        <end position="285"/>
    </location>
</feature>
<evidence type="ECO:0000259" key="9">
    <source>
        <dbReference type="PROSITE" id="PS50850"/>
    </source>
</evidence>
<sequence length="416" mass="46235">MDKLQVKKVIFLSIICNTLLWYDYMLFGSLISIISHTFFPNNDYYVSLLAALGVFASGFLMRPLGAIMFGYIGDKYGRRIALLFSIILMSISSITIAIIPSYQKVGILAPILVTILRLLQGISLGGEAGNATFLIEHSSDKKRGFFGSIEVLSAIIGSAMSLIAILICQKISNFDSWGWRLPFAFGLFIGLVSIYLRYILSESPAYEINKKHDKLSKSPFIELIKCYKKPVLIAVGIDIVENASLYMFLIFFKIFIEGAAKLNNNFFYTIEIISQVFLAILTLLFAMLSDVIGRKKVMIPAFITFTIISLPTLLMLSSSNNLIVTVAYFIFMIPIAASLGPVSATMCELFPTKVRYSGMSLSRNIAGGFFGGLGPFICTWLMKQIKIGPSFYMIFCALIGLIAILQIKDKDLKVDF</sequence>
<evidence type="ECO:0000256" key="4">
    <source>
        <dbReference type="ARBA" id="ARBA00022692"/>
    </source>
</evidence>
<dbReference type="PROSITE" id="PS50850">
    <property type="entry name" value="MFS"/>
    <property type="match status" value="1"/>
</dbReference>
<feature type="transmembrane region" description="Helical" evidence="8">
    <location>
        <begin position="45"/>
        <end position="73"/>
    </location>
</feature>
<feature type="transmembrane region" description="Helical" evidence="8">
    <location>
        <begin position="297"/>
        <end position="316"/>
    </location>
</feature>
<organism evidence="10 11">
    <name type="scientific">Candidatus Mesenet longicola</name>
    <dbReference type="NCBI Taxonomy" id="1892558"/>
    <lineage>
        <taxon>Bacteria</taxon>
        <taxon>Pseudomonadati</taxon>
        <taxon>Pseudomonadota</taxon>
        <taxon>Alphaproteobacteria</taxon>
        <taxon>Rickettsiales</taxon>
        <taxon>Anaplasmataceae</taxon>
        <taxon>Candidatus Mesenet</taxon>
    </lineage>
</organism>
<feature type="transmembrane region" description="Helical" evidence="8">
    <location>
        <begin position="389"/>
        <end position="407"/>
    </location>
</feature>
<feature type="domain" description="Major facilitator superfamily (MFS) profile" evidence="9">
    <location>
        <begin position="9"/>
        <end position="412"/>
    </location>
</feature>
<comment type="caution">
    <text evidence="10">The sequence shown here is derived from an EMBL/GenBank/DDBJ whole genome shotgun (WGS) entry which is preliminary data.</text>
</comment>
<keyword evidence="5" id="KW-0769">Symport</keyword>
<evidence type="ECO:0000313" key="10">
    <source>
        <dbReference type="EMBL" id="GHM59299.1"/>
    </source>
</evidence>
<keyword evidence="11" id="KW-1185">Reference proteome</keyword>
<reference evidence="10 11" key="1">
    <citation type="journal article" date="2021" name="Microb. Ecol.">
        <title>Candidatus Mesenet longicola: Novel Endosymbionts of Brontispa longissima that Induce Cytoplasmic Incompatibility.</title>
        <authorList>
            <person name="Takano S."/>
            <person name="Gotoh Y."/>
            <person name="Hayashi T."/>
        </authorList>
    </citation>
    <scope>NUCLEOTIDE SEQUENCE [LARGE SCALE GENOMIC DNA]</scope>
    <source>
        <strain evidence="10">L5</strain>
    </source>
</reference>
<keyword evidence="2" id="KW-0813">Transport</keyword>
<dbReference type="Gene3D" id="1.20.1250.20">
    <property type="entry name" value="MFS general substrate transporter like domains"/>
    <property type="match status" value="2"/>
</dbReference>
<dbReference type="PANTHER" id="PTHR43528">
    <property type="entry name" value="ALPHA-KETOGLUTARATE PERMEASE"/>
    <property type="match status" value="1"/>
</dbReference>
<feature type="transmembrane region" description="Helical" evidence="8">
    <location>
        <begin position="322"/>
        <end position="344"/>
    </location>
</feature>
<feature type="transmembrane region" description="Helical" evidence="8">
    <location>
        <begin position="231"/>
        <end position="254"/>
    </location>
</feature>
<dbReference type="InterPro" id="IPR036259">
    <property type="entry name" value="MFS_trans_sf"/>
</dbReference>
<dbReference type="InterPro" id="IPR005828">
    <property type="entry name" value="MFS_sugar_transport-like"/>
</dbReference>
<dbReference type="GO" id="GO:0005886">
    <property type="term" value="C:plasma membrane"/>
    <property type="evidence" value="ECO:0007669"/>
    <property type="project" value="UniProtKB-SubCell"/>
</dbReference>
<evidence type="ECO:0000256" key="8">
    <source>
        <dbReference type="SAM" id="Phobius"/>
    </source>
</evidence>
<dbReference type="EMBL" id="BNGU01000007">
    <property type="protein sequence ID" value="GHM59299.1"/>
    <property type="molecule type" value="Genomic_DNA"/>
</dbReference>
<keyword evidence="7 8" id="KW-0472">Membrane</keyword>
<evidence type="ECO:0000313" key="11">
    <source>
        <dbReference type="Proteomes" id="UP000637906"/>
    </source>
</evidence>
<dbReference type="PANTHER" id="PTHR43528:SF1">
    <property type="entry name" value="ALPHA-KETOGLUTARATE PERMEASE"/>
    <property type="match status" value="1"/>
</dbReference>